<name>A0ABR7YSX9_9SPHI</name>
<dbReference type="EMBL" id="JACOIK010000011">
    <property type="protein sequence ID" value="MBD1434357.1"/>
    <property type="molecule type" value="Genomic_DNA"/>
</dbReference>
<accession>A0ABR7YSX9</accession>
<reference evidence="1 2" key="1">
    <citation type="submission" date="2020-08" db="EMBL/GenBank/DDBJ databases">
        <title>Sphingobacterium sp. DN00404 isolated from aquaculture water.</title>
        <authorList>
            <person name="Zhang M."/>
        </authorList>
    </citation>
    <scope>NUCLEOTIDE SEQUENCE [LARGE SCALE GENOMIC DNA]</scope>
    <source>
        <strain evidence="1 2">DN00404</strain>
    </source>
</reference>
<organism evidence="1 2">
    <name type="scientific">Sphingobacterium micropteri</name>
    <dbReference type="NCBI Taxonomy" id="2763501"/>
    <lineage>
        <taxon>Bacteria</taxon>
        <taxon>Pseudomonadati</taxon>
        <taxon>Bacteroidota</taxon>
        <taxon>Sphingobacteriia</taxon>
        <taxon>Sphingobacteriales</taxon>
        <taxon>Sphingobacteriaceae</taxon>
        <taxon>Sphingobacterium</taxon>
    </lineage>
</organism>
<gene>
    <name evidence="1" type="ORF">H8B06_16110</name>
</gene>
<protein>
    <submittedName>
        <fullName evidence="1">Uncharacterized protein</fullName>
    </submittedName>
</protein>
<comment type="caution">
    <text evidence="1">The sequence shown here is derived from an EMBL/GenBank/DDBJ whole genome shotgun (WGS) entry which is preliminary data.</text>
</comment>
<sequence>MNFYFDPSVLTLDKENTTKDQLEEFIYSLIDYKKIMDLSWGAFYKPESTFELLFEHNLYPLVDNIKYLTKAYNIDYIQPEEIDKIISSILNKTLSYEDHLNVKDVLYDDTRFEENKTSAEGLNFTTVLQKMALCIILSAEANNKELCNYIILSKLSVIDLDVTISLCDGEEDYEPPSSVKTEIVSYPNFHAFITTFDAVNIWTNSISEMCFRIALAIQLKQTDVRTDFYEYTRSTDILVMKTFLSSQKSLNFQNDKSKARMLLRSLTEEILKTNLSATHEIRESKGGESKQLKWKEYCAWRRDIDHEFHLHYWTKGKKMVFTDVVHHNNYNISKFKEN</sequence>
<proteinExistence type="predicted"/>
<keyword evidence="2" id="KW-1185">Reference proteome</keyword>
<dbReference type="RefSeq" id="WP_190995232.1">
    <property type="nucleotide sequence ID" value="NZ_JACOIK010000011.1"/>
</dbReference>
<evidence type="ECO:0000313" key="2">
    <source>
        <dbReference type="Proteomes" id="UP000602759"/>
    </source>
</evidence>
<dbReference type="Proteomes" id="UP000602759">
    <property type="component" value="Unassembled WGS sequence"/>
</dbReference>
<evidence type="ECO:0000313" key="1">
    <source>
        <dbReference type="EMBL" id="MBD1434357.1"/>
    </source>
</evidence>